<evidence type="ECO:0000256" key="3">
    <source>
        <dbReference type="PROSITE-ProRule" id="PRU00023"/>
    </source>
</evidence>
<protein>
    <submittedName>
        <fullName evidence="4">Putative ankyrin repeat protein</fullName>
    </submittedName>
</protein>
<dbReference type="PANTHER" id="PTHR24171:SF8">
    <property type="entry name" value="BRCA1-ASSOCIATED RING DOMAIN PROTEIN 1"/>
    <property type="match status" value="1"/>
</dbReference>
<organism evidence="4 5">
    <name type="scientific">Lachnellula hyalina</name>
    <dbReference type="NCBI Taxonomy" id="1316788"/>
    <lineage>
        <taxon>Eukaryota</taxon>
        <taxon>Fungi</taxon>
        <taxon>Dikarya</taxon>
        <taxon>Ascomycota</taxon>
        <taxon>Pezizomycotina</taxon>
        <taxon>Leotiomycetes</taxon>
        <taxon>Helotiales</taxon>
        <taxon>Lachnaceae</taxon>
        <taxon>Lachnellula</taxon>
    </lineage>
</organism>
<keyword evidence="1" id="KW-0677">Repeat</keyword>
<keyword evidence="2 3" id="KW-0040">ANK repeat</keyword>
<dbReference type="PANTHER" id="PTHR24171">
    <property type="entry name" value="ANKYRIN REPEAT DOMAIN-CONTAINING PROTEIN 39-RELATED"/>
    <property type="match status" value="1"/>
</dbReference>
<dbReference type="GO" id="GO:0004842">
    <property type="term" value="F:ubiquitin-protein transferase activity"/>
    <property type="evidence" value="ECO:0007669"/>
    <property type="project" value="TreeGrafter"/>
</dbReference>
<dbReference type="AlphaFoldDB" id="A0A8H8RCJ9"/>
<dbReference type="RefSeq" id="XP_031009661.1">
    <property type="nucleotide sequence ID" value="XM_031145771.1"/>
</dbReference>
<dbReference type="Gene3D" id="1.25.40.20">
    <property type="entry name" value="Ankyrin repeat-containing domain"/>
    <property type="match status" value="1"/>
</dbReference>
<dbReference type="EMBL" id="QGMH01000003">
    <property type="protein sequence ID" value="TVY30877.1"/>
    <property type="molecule type" value="Genomic_DNA"/>
</dbReference>
<feature type="repeat" description="ANK" evidence="3">
    <location>
        <begin position="126"/>
        <end position="158"/>
    </location>
</feature>
<dbReference type="Proteomes" id="UP000431533">
    <property type="component" value="Unassembled WGS sequence"/>
</dbReference>
<dbReference type="Pfam" id="PF12796">
    <property type="entry name" value="Ank_2"/>
    <property type="match status" value="1"/>
</dbReference>
<name>A0A8H8RCJ9_9HELO</name>
<dbReference type="GeneID" id="41980980"/>
<dbReference type="SMART" id="SM00248">
    <property type="entry name" value="ANK"/>
    <property type="match status" value="2"/>
</dbReference>
<proteinExistence type="predicted"/>
<dbReference type="OrthoDB" id="366390at2759"/>
<evidence type="ECO:0000256" key="2">
    <source>
        <dbReference type="ARBA" id="ARBA00023043"/>
    </source>
</evidence>
<sequence>MSSEARYPCTYIDYYISYNFNATFKSSPSKHKLKNQEFFYLLILSNMDPKSSNLPPEAIAFASRMYDAARAGQMDIFQQALPAGLPANMTNEKGDSLLMLAAYHGHAPLVKLLLSHGADANSLNDRGQSPLAGAVFKMESEVVETLLEGGADPDYGTPSAMEAVKLFKQEEKWKGRFEEARGRGKAGGK</sequence>
<dbReference type="GO" id="GO:0085020">
    <property type="term" value="P:protein K6-linked ubiquitination"/>
    <property type="evidence" value="ECO:0007669"/>
    <property type="project" value="TreeGrafter"/>
</dbReference>
<dbReference type="PROSITE" id="PS50088">
    <property type="entry name" value="ANK_REPEAT"/>
    <property type="match status" value="2"/>
</dbReference>
<dbReference type="InterPro" id="IPR002110">
    <property type="entry name" value="Ankyrin_rpt"/>
</dbReference>
<gene>
    <name evidence="4" type="ORF">LHYA1_G000782</name>
</gene>
<evidence type="ECO:0000313" key="5">
    <source>
        <dbReference type="Proteomes" id="UP000431533"/>
    </source>
</evidence>
<accession>A0A8H8RCJ9</accession>
<comment type="caution">
    <text evidence="4">The sequence shown here is derived from an EMBL/GenBank/DDBJ whole genome shotgun (WGS) entry which is preliminary data.</text>
</comment>
<keyword evidence="5" id="KW-1185">Reference proteome</keyword>
<dbReference type="InterPro" id="IPR036770">
    <property type="entry name" value="Ankyrin_rpt-contain_sf"/>
</dbReference>
<feature type="repeat" description="ANK" evidence="3">
    <location>
        <begin position="93"/>
        <end position="125"/>
    </location>
</feature>
<dbReference type="PROSITE" id="PS50297">
    <property type="entry name" value="ANK_REP_REGION"/>
    <property type="match status" value="2"/>
</dbReference>
<evidence type="ECO:0000256" key="1">
    <source>
        <dbReference type="ARBA" id="ARBA00022737"/>
    </source>
</evidence>
<reference evidence="4 5" key="1">
    <citation type="submission" date="2018-05" db="EMBL/GenBank/DDBJ databases">
        <title>Genome sequencing and assembly of the regulated plant pathogen Lachnellula willkommii and related sister species for the development of diagnostic species identification markers.</title>
        <authorList>
            <person name="Giroux E."/>
            <person name="Bilodeau G."/>
        </authorList>
    </citation>
    <scope>NUCLEOTIDE SEQUENCE [LARGE SCALE GENOMIC DNA]</scope>
    <source>
        <strain evidence="4 5">CBS 185.66</strain>
    </source>
</reference>
<dbReference type="SUPFAM" id="SSF48403">
    <property type="entry name" value="Ankyrin repeat"/>
    <property type="match status" value="1"/>
</dbReference>
<evidence type="ECO:0000313" key="4">
    <source>
        <dbReference type="EMBL" id="TVY30877.1"/>
    </source>
</evidence>